<sequence length="191" mass="21611">MNLFKNPKKEIRTRFELNLLHRVQAMELTKPPEPWVNEVIIAASGVDACGWDHDENIVLISSSGYSITQPITGLQMHRDRDSQLTDDRISGDYLTFKIPCNDQEISIFGFHAGDGIHITEDGWSLEIIYPWWPRASVLLENVYVHPYEYLKNASIIDLKRLDGRIKAGFSPSGQHLLIMGSGGALVYSRSI</sequence>
<evidence type="ECO:0000313" key="2">
    <source>
        <dbReference type="Proteomes" id="UP001177943"/>
    </source>
</evidence>
<reference evidence="1" key="1">
    <citation type="submission" date="2023-05" db="EMBL/GenBank/DDBJ databases">
        <title>Comparative genomics of Bacillaceae isolates and their secondary metabolite potential.</title>
        <authorList>
            <person name="Song L."/>
            <person name="Nielsen L.J."/>
            <person name="Mohite O."/>
            <person name="Xu X."/>
            <person name="Weber T."/>
            <person name="Kovacs A.T."/>
        </authorList>
    </citation>
    <scope>NUCLEOTIDE SEQUENCE</scope>
    <source>
        <strain evidence="1">B2_4</strain>
    </source>
</reference>
<gene>
    <name evidence="1" type="ORF">QNH46_02785</name>
</gene>
<name>A0AA95KU57_9BACL</name>
<dbReference type="KEGG" id="pwn:QNH46_02785"/>
<dbReference type="RefSeq" id="WP_283926825.1">
    <property type="nucleotide sequence ID" value="NZ_CP126084.1"/>
</dbReference>
<accession>A0AA95KU57</accession>
<evidence type="ECO:0000313" key="1">
    <source>
        <dbReference type="EMBL" id="WHX49628.1"/>
    </source>
</evidence>
<organism evidence="1 2">
    <name type="scientific">Paenibacillus woosongensis</name>
    <dbReference type="NCBI Taxonomy" id="307580"/>
    <lineage>
        <taxon>Bacteria</taxon>
        <taxon>Bacillati</taxon>
        <taxon>Bacillota</taxon>
        <taxon>Bacilli</taxon>
        <taxon>Bacillales</taxon>
        <taxon>Paenibacillaceae</taxon>
        <taxon>Paenibacillus</taxon>
    </lineage>
</organism>
<dbReference type="Proteomes" id="UP001177943">
    <property type="component" value="Chromosome"/>
</dbReference>
<dbReference type="EMBL" id="CP126084">
    <property type="protein sequence ID" value="WHX49628.1"/>
    <property type="molecule type" value="Genomic_DNA"/>
</dbReference>
<protein>
    <submittedName>
        <fullName evidence="1">Uncharacterized protein</fullName>
    </submittedName>
</protein>
<dbReference type="AlphaFoldDB" id="A0AA95KU57"/>
<proteinExistence type="predicted"/>